<sequence length="148" mass="16606">MQKRVVNIRLLILTSVGILLSGCSLSNKYITYNGAYYLDETLQDSAGNVAIDKNTGRPIPNPEFAIVAMTVGKPKLNQDGRYINPSLPKAYVIGADGNINMVDRDGNMTTIDRKTKKIIKITQIPIHEIHGRRYFEFEGKKYYADPNN</sequence>
<protein>
    <recommendedName>
        <fullName evidence="3">Lipoprotein</fullName>
    </recommendedName>
</protein>
<gene>
    <name evidence="1" type="ORF">BHC47_08345</name>
</gene>
<evidence type="ECO:0008006" key="3">
    <source>
        <dbReference type="Google" id="ProtNLM"/>
    </source>
</evidence>
<organism evidence="1 2">
    <name type="scientific">Snodgrassella alvi</name>
    <dbReference type="NCBI Taxonomy" id="1196083"/>
    <lineage>
        <taxon>Bacteria</taxon>
        <taxon>Pseudomonadati</taxon>
        <taxon>Pseudomonadota</taxon>
        <taxon>Betaproteobacteria</taxon>
        <taxon>Neisseriales</taxon>
        <taxon>Neisseriaceae</taxon>
        <taxon>Snodgrassella</taxon>
    </lineage>
</organism>
<reference evidence="1 2" key="1">
    <citation type="journal article" date="2017" name="MBio">
        <title>Type VI secretion-mediated competition in the bee gut microbiome.</title>
        <authorList>
            <person name="Steele M.I."/>
            <person name="Kwong W.K."/>
            <person name="Powell J.E."/>
            <person name="Whiteley M."/>
            <person name="Moran N.A."/>
        </authorList>
    </citation>
    <scope>NUCLEOTIDE SEQUENCE [LARGE SCALE GENOMIC DNA]</scope>
    <source>
        <strain evidence="1 2">PEB0171</strain>
    </source>
</reference>
<proteinExistence type="predicted"/>
<dbReference type="PROSITE" id="PS51257">
    <property type="entry name" value="PROKAR_LIPOPROTEIN"/>
    <property type="match status" value="1"/>
</dbReference>
<evidence type="ECO:0000313" key="2">
    <source>
        <dbReference type="Proteomes" id="UP000231094"/>
    </source>
</evidence>
<dbReference type="AlphaFoldDB" id="A0A2N9Y1Y2"/>
<dbReference type="Proteomes" id="UP000231094">
    <property type="component" value="Unassembled WGS sequence"/>
</dbReference>
<dbReference type="RefSeq" id="WP_037474354.1">
    <property type="nucleotide sequence ID" value="NZ_MEIV01000075.1"/>
</dbReference>
<evidence type="ECO:0000313" key="1">
    <source>
        <dbReference type="EMBL" id="PIT60742.1"/>
    </source>
</evidence>
<accession>A0A2N9Y1Y2</accession>
<comment type="caution">
    <text evidence="1">The sequence shown here is derived from an EMBL/GenBank/DDBJ whole genome shotgun (WGS) entry which is preliminary data.</text>
</comment>
<dbReference type="EMBL" id="MEIV01000075">
    <property type="protein sequence ID" value="PIT60742.1"/>
    <property type="molecule type" value="Genomic_DNA"/>
</dbReference>
<name>A0A2N9Y1Y2_9NEIS</name>